<reference evidence="2 3" key="1">
    <citation type="submission" date="2019-09" db="EMBL/GenBank/DDBJ databases">
        <authorList>
            <person name="Depoorter E."/>
        </authorList>
    </citation>
    <scope>NUCLEOTIDE SEQUENCE [LARGE SCALE GENOMIC DNA]</scope>
    <source>
        <strain evidence="2">R-71171</strain>
    </source>
</reference>
<evidence type="ECO:0000256" key="1">
    <source>
        <dbReference type="SAM" id="MobiDB-lite"/>
    </source>
</evidence>
<dbReference type="Proteomes" id="UP000494182">
    <property type="component" value="Unassembled WGS sequence"/>
</dbReference>
<accession>A0A6P3BVQ2</accession>
<feature type="region of interest" description="Disordered" evidence="1">
    <location>
        <begin position="160"/>
        <end position="205"/>
    </location>
</feature>
<dbReference type="AlphaFoldDB" id="A0A6P3BVQ2"/>
<name>A0A6P3BVQ2_9BURK</name>
<evidence type="ECO:0000313" key="3">
    <source>
        <dbReference type="Proteomes" id="UP000494182"/>
    </source>
</evidence>
<evidence type="ECO:0000313" key="2">
    <source>
        <dbReference type="EMBL" id="VWD62823.1"/>
    </source>
</evidence>
<protein>
    <submittedName>
        <fullName evidence="2">Uncharacterized protein</fullName>
    </submittedName>
</protein>
<sequence length="205" mass="22278">MACAEDAPPATAACGGRIGRWLRTYDAFQLHAAICEAALPCPCRRCVYRDRRGTADLRARRAACLGGVRRIGARRYVILISRVTRIGSFSGASRFGGACIVGCVGGQARACRITRASRGACQPGVGRSECIGRIRTFRTFRSFRRRTCIGRFRCGRQRSRATRTDTAAPASSPVGRRGKRCDGARDRHAQALHAGSHAAPERARK</sequence>
<organism evidence="2 3">
    <name type="scientific">Burkholderia contaminans</name>
    <dbReference type="NCBI Taxonomy" id="488447"/>
    <lineage>
        <taxon>Bacteria</taxon>
        <taxon>Pseudomonadati</taxon>
        <taxon>Pseudomonadota</taxon>
        <taxon>Betaproteobacteria</taxon>
        <taxon>Burkholderiales</taxon>
        <taxon>Burkholderiaceae</taxon>
        <taxon>Burkholderia</taxon>
        <taxon>Burkholderia cepacia complex</taxon>
    </lineage>
</organism>
<proteinExistence type="predicted"/>
<gene>
    <name evidence="2" type="ORF">BCO71171_06891</name>
</gene>
<dbReference type="EMBL" id="CABVQT010000027">
    <property type="protein sequence ID" value="VWD62823.1"/>
    <property type="molecule type" value="Genomic_DNA"/>
</dbReference>
<feature type="compositionally biased region" description="Basic and acidic residues" evidence="1">
    <location>
        <begin position="180"/>
        <end position="189"/>
    </location>
</feature>